<gene>
    <name evidence="3" type="ORF">SLS62_003941</name>
</gene>
<feature type="region of interest" description="Disordered" evidence="1">
    <location>
        <begin position="432"/>
        <end position="465"/>
    </location>
</feature>
<evidence type="ECO:0000313" key="4">
    <source>
        <dbReference type="Proteomes" id="UP001320420"/>
    </source>
</evidence>
<keyword evidence="2" id="KW-1133">Transmembrane helix</keyword>
<feature type="transmembrane region" description="Helical" evidence="2">
    <location>
        <begin position="54"/>
        <end position="77"/>
    </location>
</feature>
<organism evidence="3 4">
    <name type="scientific">Diatrype stigma</name>
    <dbReference type="NCBI Taxonomy" id="117547"/>
    <lineage>
        <taxon>Eukaryota</taxon>
        <taxon>Fungi</taxon>
        <taxon>Dikarya</taxon>
        <taxon>Ascomycota</taxon>
        <taxon>Pezizomycotina</taxon>
        <taxon>Sordariomycetes</taxon>
        <taxon>Xylariomycetidae</taxon>
        <taxon>Xylariales</taxon>
        <taxon>Diatrypaceae</taxon>
        <taxon>Diatrype</taxon>
    </lineage>
</organism>
<feature type="transmembrane region" description="Helical" evidence="2">
    <location>
        <begin position="202"/>
        <end position="226"/>
    </location>
</feature>
<keyword evidence="4" id="KW-1185">Reference proteome</keyword>
<dbReference type="EMBL" id="JAKJXP020000023">
    <property type="protein sequence ID" value="KAK7754095.1"/>
    <property type="molecule type" value="Genomic_DNA"/>
</dbReference>
<feature type="transmembrane region" description="Helical" evidence="2">
    <location>
        <begin position="111"/>
        <end position="133"/>
    </location>
</feature>
<feature type="region of interest" description="Disordered" evidence="1">
    <location>
        <begin position="506"/>
        <end position="527"/>
    </location>
</feature>
<feature type="transmembrane region" description="Helical" evidence="2">
    <location>
        <begin position="24"/>
        <end position="42"/>
    </location>
</feature>
<feature type="compositionally biased region" description="Pro residues" evidence="1">
    <location>
        <begin position="512"/>
        <end position="522"/>
    </location>
</feature>
<comment type="caution">
    <text evidence="3">The sequence shown here is derived from an EMBL/GenBank/DDBJ whole genome shotgun (WGS) entry which is preliminary data.</text>
</comment>
<feature type="compositionally biased region" description="Gly residues" evidence="1">
    <location>
        <begin position="433"/>
        <end position="443"/>
    </location>
</feature>
<dbReference type="PANTHER" id="PTHR35184">
    <property type="entry name" value="YALI0C10208P"/>
    <property type="match status" value="1"/>
</dbReference>
<dbReference type="PANTHER" id="PTHR35184:SF1">
    <property type="entry name" value="INTEGRAL MEMBRANE PROTEIN"/>
    <property type="match status" value="1"/>
</dbReference>
<keyword evidence="2" id="KW-0472">Membrane</keyword>
<feature type="transmembrane region" description="Helical" evidence="2">
    <location>
        <begin position="374"/>
        <end position="394"/>
    </location>
</feature>
<sequence length="689" mass="71769">MAATGPPIVVGGTPIASTDDTICVVLLALFGICALAHLSALLDNRAAAPGVPKFAFSGMMCVMCALRCAALAVRIAWASSASPPYSSSSSSPELDAEKAAAAEEAASTSGLATAATAVAQLGTVLIFLTNLVLAQRVLRGYRPRLGWRRATNSLFRGLLAAVVAALVVMVGAGVALGCYSSSSSSSSSSPPPPYTAARATQLFGAACLAVLASAPIFVVLVAAVGFHAARFRWRRGSSSSSRSRNGTDAEDVEIINEAVAGRGRGGMMMPMTMMAAAAGGRNGEEEEKKHPGWRQNLCRRRCHCRPQEYYPAIEQFGSGSWPGKVRLLLFCSALAALGAWFRVGTGIAIAIAAQTDTADLEQPRQQEPWYAARWCYYLFNYITDLAVAAAYAYWRFDRRFVVPDGWAPGPADHRHGNGEGGGNGCEACTSSNSGGGGGGGGVGTIRRSRVKHQKKGSAGQTISCRSLARKHAASTATAATGAAPTTVVMGSEDIADDTSRSGSAVPFLFAPSPLPPSPPFSPSPSSYRGYPSAGMPMMPMADSVSVLGLESEAGSGGTNDNSNSNSNSNGSGHPGDALPTFHSSSGSNDDDIVMVDYPQQHQHQHQQEHHHSSGETGGSLAVPAVSAANNANNNNSRHVVFDDDDGHNDNEERDPSHDTSSNDVTLDSGIAASLREACNIVFFFTSLYS</sequence>
<proteinExistence type="predicted"/>
<dbReference type="AlphaFoldDB" id="A0AAN9US51"/>
<feature type="compositionally biased region" description="Basic and acidic residues" evidence="1">
    <location>
        <begin position="647"/>
        <end position="657"/>
    </location>
</feature>
<feature type="compositionally biased region" description="Low complexity" evidence="1">
    <location>
        <begin position="558"/>
        <end position="571"/>
    </location>
</feature>
<evidence type="ECO:0000256" key="2">
    <source>
        <dbReference type="SAM" id="Phobius"/>
    </source>
</evidence>
<feature type="region of interest" description="Disordered" evidence="1">
    <location>
        <begin position="550"/>
        <end position="664"/>
    </location>
</feature>
<evidence type="ECO:0000313" key="3">
    <source>
        <dbReference type="EMBL" id="KAK7754095.1"/>
    </source>
</evidence>
<accession>A0AAN9US51</accession>
<reference evidence="3 4" key="1">
    <citation type="submission" date="2024-02" db="EMBL/GenBank/DDBJ databases">
        <title>De novo assembly and annotation of 12 fungi associated with fruit tree decline syndrome in Ontario, Canada.</title>
        <authorList>
            <person name="Sulman M."/>
            <person name="Ellouze W."/>
            <person name="Ilyukhin E."/>
        </authorList>
    </citation>
    <scope>NUCLEOTIDE SEQUENCE [LARGE SCALE GENOMIC DNA]</scope>
    <source>
        <strain evidence="3 4">M11/M66-122</strain>
    </source>
</reference>
<feature type="compositionally biased region" description="Basic residues" evidence="1">
    <location>
        <begin position="446"/>
        <end position="455"/>
    </location>
</feature>
<keyword evidence="2" id="KW-0812">Transmembrane</keyword>
<protein>
    <submittedName>
        <fullName evidence="3">Uncharacterized protein</fullName>
    </submittedName>
</protein>
<evidence type="ECO:0000256" key="1">
    <source>
        <dbReference type="SAM" id="MobiDB-lite"/>
    </source>
</evidence>
<dbReference type="Proteomes" id="UP001320420">
    <property type="component" value="Unassembled WGS sequence"/>
</dbReference>
<name>A0AAN9US51_9PEZI</name>
<feature type="transmembrane region" description="Helical" evidence="2">
    <location>
        <begin position="154"/>
        <end position="182"/>
    </location>
</feature>